<organism evidence="2 3">
    <name type="scientific">Roridomyces roridus</name>
    <dbReference type="NCBI Taxonomy" id="1738132"/>
    <lineage>
        <taxon>Eukaryota</taxon>
        <taxon>Fungi</taxon>
        <taxon>Dikarya</taxon>
        <taxon>Basidiomycota</taxon>
        <taxon>Agaricomycotina</taxon>
        <taxon>Agaricomycetes</taxon>
        <taxon>Agaricomycetidae</taxon>
        <taxon>Agaricales</taxon>
        <taxon>Marasmiineae</taxon>
        <taxon>Mycenaceae</taxon>
        <taxon>Roridomyces</taxon>
    </lineage>
</organism>
<protein>
    <submittedName>
        <fullName evidence="2">Uncharacterized protein</fullName>
    </submittedName>
</protein>
<proteinExistence type="predicted"/>
<keyword evidence="3" id="KW-1185">Reference proteome</keyword>
<feature type="compositionally biased region" description="Low complexity" evidence="1">
    <location>
        <begin position="132"/>
        <end position="142"/>
    </location>
</feature>
<dbReference type="EMBL" id="JARKIF010000015">
    <property type="protein sequence ID" value="KAJ7622208.1"/>
    <property type="molecule type" value="Genomic_DNA"/>
</dbReference>
<feature type="region of interest" description="Disordered" evidence="1">
    <location>
        <begin position="103"/>
        <end position="142"/>
    </location>
</feature>
<dbReference type="Proteomes" id="UP001221142">
    <property type="component" value="Unassembled WGS sequence"/>
</dbReference>
<name>A0AAD7BJ29_9AGAR</name>
<feature type="non-terminal residue" evidence="2">
    <location>
        <position position="1"/>
    </location>
</feature>
<evidence type="ECO:0000256" key="1">
    <source>
        <dbReference type="SAM" id="MobiDB-lite"/>
    </source>
</evidence>
<sequence length="142" mass="16193">IATMEYIRTHTTIPVPLVHYYDASPTNSVGTRYMILELVRLFTPSSYHLLSFESPAARVWHDITPQQREAALAKVMALEIQLLQRPFPVSGYIVDQNGTVDRLCQPSRTESNLDDSTLDGPLTCEMRRYETQPNQNQQNPQS</sequence>
<evidence type="ECO:0000313" key="2">
    <source>
        <dbReference type="EMBL" id="KAJ7622208.1"/>
    </source>
</evidence>
<gene>
    <name evidence="2" type="ORF">FB45DRAFT_753477</name>
</gene>
<dbReference type="AlphaFoldDB" id="A0AAD7BJ29"/>
<comment type="caution">
    <text evidence="2">The sequence shown here is derived from an EMBL/GenBank/DDBJ whole genome shotgun (WGS) entry which is preliminary data.</text>
</comment>
<reference evidence="2" key="1">
    <citation type="submission" date="2023-03" db="EMBL/GenBank/DDBJ databases">
        <title>Massive genome expansion in bonnet fungi (Mycena s.s.) driven by repeated elements and novel gene families across ecological guilds.</title>
        <authorList>
            <consortium name="Lawrence Berkeley National Laboratory"/>
            <person name="Harder C.B."/>
            <person name="Miyauchi S."/>
            <person name="Viragh M."/>
            <person name="Kuo A."/>
            <person name="Thoen E."/>
            <person name="Andreopoulos B."/>
            <person name="Lu D."/>
            <person name="Skrede I."/>
            <person name="Drula E."/>
            <person name="Henrissat B."/>
            <person name="Morin E."/>
            <person name="Kohler A."/>
            <person name="Barry K."/>
            <person name="LaButti K."/>
            <person name="Morin E."/>
            <person name="Salamov A."/>
            <person name="Lipzen A."/>
            <person name="Mereny Z."/>
            <person name="Hegedus B."/>
            <person name="Baldrian P."/>
            <person name="Stursova M."/>
            <person name="Weitz H."/>
            <person name="Taylor A."/>
            <person name="Grigoriev I.V."/>
            <person name="Nagy L.G."/>
            <person name="Martin F."/>
            <person name="Kauserud H."/>
        </authorList>
    </citation>
    <scope>NUCLEOTIDE SEQUENCE</scope>
    <source>
        <strain evidence="2">9284</strain>
    </source>
</reference>
<evidence type="ECO:0000313" key="3">
    <source>
        <dbReference type="Proteomes" id="UP001221142"/>
    </source>
</evidence>
<accession>A0AAD7BJ29</accession>